<name>E7QMQ5_HALPU</name>
<accession>E7QMQ5</accession>
<evidence type="ECO:0000313" key="1">
    <source>
        <dbReference type="EMBL" id="EFW94239.1"/>
    </source>
</evidence>
<comment type="caution">
    <text evidence="1">The sequence shown here is derived from an EMBL/GenBank/DDBJ whole genome shotgun (WGS) entry which is preliminary data.</text>
</comment>
<protein>
    <submittedName>
        <fullName evidence="1">Uncharacterized protein</fullName>
    </submittedName>
</protein>
<proteinExistence type="predicted"/>
<dbReference type="EMBL" id="AEMG01000001">
    <property type="protein sequence ID" value="EFW94239.1"/>
    <property type="molecule type" value="Genomic_DNA"/>
</dbReference>
<dbReference type="AlphaFoldDB" id="E7QMQ5"/>
<evidence type="ECO:0000313" key="2">
    <source>
        <dbReference type="Proteomes" id="UP000003751"/>
    </source>
</evidence>
<reference evidence="1 2" key="1">
    <citation type="journal article" date="2014" name="ISME J.">
        <title>Trehalose/2-sulfotrehalose biosynthesis and glycine-betaine uptake are widely spread mechanisms for osmoadaptation in the Halobacteriales.</title>
        <authorList>
            <person name="Youssef N.H."/>
            <person name="Savage-Ashlock K.N."/>
            <person name="McCully A.L."/>
            <person name="Luedtke B."/>
            <person name="Shaw E.I."/>
            <person name="Hoff W.D."/>
            <person name="Elshahed M.S."/>
        </authorList>
    </citation>
    <scope>NUCLEOTIDE SEQUENCE [LARGE SCALE GENOMIC DNA]</scope>
    <source>
        <strain evidence="1 2">DX253</strain>
    </source>
</reference>
<organism evidence="1 2">
    <name type="scientific">Haladaptatus paucihalophilus DX253</name>
    <dbReference type="NCBI Taxonomy" id="797209"/>
    <lineage>
        <taxon>Archaea</taxon>
        <taxon>Methanobacteriati</taxon>
        <taxon>Methanobacteriota</taxon>
        <taxon>Stenosarchaea group</taxon>
        <taxon>Halobacteria</taxon>
        <taxon>Halobacteriales</taxon>
        <taxon>Haladaptataceae</taxon>
        <taxon>Haladaptatus</taxon>
    </lineage>
</organism>
<sequence>MPLVNSIEIVVHRKSLLVAAPNDVDKKNVDTIMAEIVVLEDPILDRDSELITLS</sequence>
<dbReference type="Proteomes" id="UP000003751">
    <property type="component" value="Unassembled WGS sequence"/>
</dbReference>
<dbReference type="PATRIC" id="fig|797209.4.peg.52"/>
<gene>
    <name evidence="1" type="ORF">ZOD2009_00365</name>
</gene>